<dbReference type="HOGENOM" id="CLU_2275037_0_0_6"/>
<reference evidence="2 3" key="1">
    <citation type="journal article" date="2013" name="Genome Announc.">
        <title>Complete Genome Sequence of the Carbazole Degrader Pseudomonas resinovorans Strain CA10 (NBRC 106553).</title>
        <authorList>
            <person name="Shintani M."/>
            <person name="Hosoyama A."/>
            <person name="Ohji S."/>
            <person name="Tsuchikane K."/>
            <person name="Takarada H."/>
            <person name="Yamazoe A."/>
            <person name="Fujita N."/>
            <person name="Nojiri H."/>
        </authorList>
    </citation>
    <scope>NUCLEOTIDE SEQUENCE [LARGE SCALE GENOMIC DNA]</scope>
    <source>
        <strain evidence="2 3">NBRC 106553</strain>
    </source>
</reference>
<dbReference type="PATRIC" id="fig|1245471.3.peg.3545"/>
<evidence type="ECO:0000313" key="2">
    <source>
        <dbReference type="EMBL" id="BAN49236.1"/>
    </source>
</evidence>
<gene>
    <name evidence="2" type="ORF">PCA10_35040</name>
</gene>
<protein>
    <submittedName>
        <fullName evidence="2">Uncharacterized protein</fullName>
    </submittedName>
</protein>
<dbReference type="Proteomes" id="UP000015503">
    <property type="component" value="Chromosome"/>
</dbReference>
<accession>S6AX77</accession>
<keyword evidence="1" id="KW-0732">Signal</keyword>
<name>S6AX77_METRE</name>
<dbReference type="OrthoDB" id="9949171at2"/>
<feature type="chain" id="PRO_5004546423" evidence="1">
    <location>
        <begin position="21"/>
        <end position="102"/>
    </location>
</feature>
<proteinExistence type="predicted"/>
<evidence type="ECO:0000256" key="1">
    <source>
        <dbReference type="SAM" id="SignalP"/>
    </source>
</evidence>
<dbReference type="RefSeq" id="WP_016493380.1">
    <property type="nucleotide sequence ID" value="NC_021499.1"/>
</dbReference>
<feature type="signal peptide" evidence="1">
    <location>
        <begin position="1"/>
        <end position="20"/>
    </location>
</feature>
<dbReference type="KEGG" id="pre:PCA10_35040"/>
<keyword evidence="3" id="KW-1185">Reference proteome</keyword>
<organism evidence="2 3">
    <name type="scientific">Metapseudomonas resinovorans NBRC 106553</name>
    <dbReference type="NCBI Taxonomy" id="1245471"/>
    <lineage>
        <taxon>Bacteria</taxon>
        <taxon>Pseudomonadati</taxon>
        <taxon>Pseudomonadota</taxon>
        <taxon>Gammaproteobacteria</taxon>
        <taxon>Pseudomonadales</taxon>
        <taxon>Pseudomonadaceae</taxon>
        <taxon>Metapseudomonas</taxon>
    </lineage>
</organism>
<evidence type="ECO:0000313" key="3">
    <source>
        <dbReference type="Proteomes" id="UP000015503"/>
    </source>
</evidence>
<sequence length="102" mass="10777">MFRFKTFLGPALALIGAAFASPSQAGQASAELGISLTVANSCQVSSRFDPADGRYQVQSQTCARDGGYRLIHEPAAPLQTGADKLEQRGDAGAGRTLVTLYW</sequence>
<dbReference type="AlphaFoldDB" id="S6AX77"/>
<dbReference type="EMBL" id="AP013068">
    <property type="protein sequence ID" value="BAN49236.1"/>
    <property type="molecule type" value="Genomic_DNA"/>
</dbReference>